<feature type="transmembrane region" description="Helical" evidence="7">
    <location>
        <begin position="268"/>
        <end position="287"/>
    </location>
</feature>
<evidence type="ECO:0000256" key="6">
    <source>
        <dbReference type="ARBA" id="ARBA00023136"/>
    </source>
</evidence>
<keyword evidence="3" id="KW-1003">Cell membrane</keyword>
<keyword evidence="5 7" id="KW-1133">Transmembrane helix</keyword>
<dbReference type="AlphaFoldDB" id="A0A923E830"/>
<dbReference type="PANTHER" id="PTHR32322:SF18">
    <property type="entry name" value="S-ADENOSYLMETHIONINE_S-ADENOSYLHOMOCYSTEINE TRANSPORTER"/>
    <property type="match status" value="1"/>
</dbReference>
<comment type="subcellular location">
    <subcellularLocation>
        <location evidence="1">Cell membrane</location>
        <topology evidence="1">Multi-pass membrane protein</topology>
    </subcellularLocation>
</comment>
<evidence type="ECO:0000256" key="7">
    <source>
        <dbReference type="SAM" id="Phobius"/>
    </source>
</evidence>
<sequence>MKNKKTAHFLAILLMIIWGISFISIKVVVGEINPIQAAFYRFFMASIILFIVLKTKFPEERILKEDRIKMVLSGLIGVAMYFFFENYSVYYTTASNVAVLISSIPIFTLITQRILFKEKLTMPKIFGTMFSAIGIFIIVLSKGKISLFSSGTKGDLMALGAALCWVLYTILTSSFKGSYKSITITTYQSIWGCVFLSPSILFMPVHVPSMKVIANLLYLAIICSCVGYAIYIYSLENLGATTITTHINLQPIVSLIGAKILLNENVALEQVIGCLIIILGVSIVSFGEKINLKALGEYFNS</sequence>
<feature type="transmembrane region" description="Helical" evidence="7">
    <location>
        <begin position="90"/>
        <end position="110"/>
    </location>
</feature>
<dbReference type="Proteomes" id="UP000563151">
    <property type="component" value="Unassembled WGS sequence"/>
</dbReference>
<evidence type="ECO:0000313" key="10">
    <source>
        <dbReference type="Proteomes" id="UP000563151"/>
    </source>
</evidence>
<feature type="domain" description="EamA" evidence="8">
    <location>
        <begin position="153"/>
        <end position="285"/>
    </location>
</feature>
<dbReference type="GO" id="GO:0005886">
    <property type="term" value="C:plasma membrane"/>
    <property type="evidence" value="ECO:0007669"/>
    <property type="project" value="UniProtKB-SubCell"/>
</dbReference>
<comment type="caution">
    <text evidence="9">The sequence shown here is derived from an EMBL/GenBank/DDBJ whole genome shotgun (WGS) entry which is preliminary data.</text>
</comment>
<feature type="transmembrane region" description="Helical" evidence="7">
    <location>
        <begin position="187"/>
        <end position="207"/>
    </location>
</feature>
<evidence type="ECO:0000259" key="8">
    <source>
        <dbReference type="Pfam" id="PF00892"/>
    </source>
</evidence>
<dbReference type="InterPro" id="IPR037185">
    <property type="entry name" value="EmrE-like"/>
</dbReference>
<dbReference type="RefSeq" id="WP_173680206.1">
    <property type="nucleotide sequence ID" value="NZ_JAAZWO010000003.1"/>
</dbReference>
<feature type="transmembrane region" description="Helical" evidence="7">
    <location>
        <begin position="156"/>
        <end position="175"/>
    </location>
</feature>
<feature type="domain" description="EamA" evidence="8">
    <location>
        <begin position="7"/>
        <end position="139"/>
    </location>
</feature>
<evidence type="ECO:0000256" key="2">
    <source>
        <dbReference type="ARBA" id="ARBA00007362"/>
    </source>
</evidence>
<gene>
    <name evidence="9" type="ORF">HGG79_03565</name>
</gene>
<accession>A0A923E830</accession>
<evidence type="ECO:0000256" key="5">
    <source>
        <dbReference type="ARBA" id="ARBA00022989"/>
    </source>
</evidence>
<dbReference type="InterPro" id="IPR000620">
    <property type="entry name" value="EamA_dom"/>
</dbReference>
<proteinExistence type="inferred from homology"/>
<evidence type="ECO:0000256" key="4">
    <source>
        <dbReference type="ARBA" id="ARBA00022692"/>
    </source>
</evidence>
<dbReference type="EMBL" id="JAAZWO010000003">
    <property type="protein sequence ID" value="MBC2396861.1"/>
    <property type="molecule type" value="Genomic_DNA"/>
</dbReference>
<dbReference type="Pfam" id="PF00892">
    <property type="entry name" value="EamA"/>
    <property type="match status" value="2"/>
</dbReference>
<comment type="similarity">
    <text evidence="2">Belongs to the EamA transporter family.</text>
</comment>
<organism evidence="9 10">
    <name type="scientific">Clostridium tetanomorphum</name>
    <dbReference type="NCBI Taxonomy" id="1553"/>
    <lineage>
        <taxon>Bacteria</taxon>
        <taxon>Bacillati</taxon>
        <taxon>Bacillota</taxon>
        <taxon>Clostridia</taxon>
        <taxon>Eubacteriales</taxon>
        <taxon>Clostridiaceae</taxon>
        <taxon>Clostridium</taxon>
    </lineage>
</organism>
<keyword evidence="6 7" id="KW-0472">Membrane</keyword>
<feature type="transmembrane region" description="Helical" evidence="7">
    <location>
        <begin position="35"/>
        <end position="55"/>
    </location>
</feature>
<protein>
    <submittedName>
        <fullName evidence="9">DMT family transporter</fullName>
    </submittedName>
</protein>
<evidence type="ECO:0000256" key="3">
    <source>
        <dbReference type="ARBA" id="ARBA00022475"/>
    </source>
</evidence>
<feature type="transmembrane region" description="Helical" evidence="7">
    <location>
        <begin position="213"/>
        <end position="233"/>
    </location>
</feature>
<evidence type="ECO:0000313" key="9">
    <source>
        <dbReference type="EMBL" id="MBC2396861.1"/>
    </source>
</evidence>
<name>A0A923E830_CLOTT</name>
<feature type="transmembrane region" description="Helical" evidence="7">
    <location>
        <begin position="122"/>
        <end position="141"/>
    </location>
</feature>
<dbReference type="InterPro" id="IPR050638">
    <property type="entry name" value="AA-Vitamin_Transporters"/>
</dbReference>
<dbReference type="SUPFAM" id="SSF103481">
    <property type="entry name" value="Multidrug resistance efflux transporter EmrE"/>
    <property type="match status" value="2"/>
</dbReference>
<dbReference type="PANTHER" id="PTHR32322">
    <property type="entry name" value="INNER MEMBRANE TRANSPORTER"/>
    <property type="match status" value="1"/>
</dbReference>
<reference evidence="9 10" key="1">
    <citation type="submission" date="2020-04" db="EMBL/GenBank/DDBJ databases">
        <title>Genomic insights into acetone-butanol-ethanol (ABE) fermentation by sequencing solventogenic clostridia strains.</title>
        <authorList>
            <person name="Brown S."/>
        </authorList>
    </citation>
    <scope>NUCLEOTIDE SEQUENCE [LARGE SCALE GENOMIC DNA]</scope>
    <source>
        <strain evidence="9 10">DJ011</strain>
    </source>
</reference>
<evidence type="ECO:0000256" key="1">
    <source>
        <dbReference type="ARBA" id="ARBA00004651"/>
    </source>
</evidence>
<feature type="transmembrane region" description="Helical" evidence="7">
    <location>
        <begin position="67"/>
        <end position="84"/>
    </location>
</feature>
<feature type="transmembrane region" description="Helical" evidence="7">
    <location>
        <begin position="7"/>
        <end position="29"/>
    </location>
</feature>
<keyword evidence="10" id="KW-1185">Reference proteome</keyword>
<keyword evidence="4 7" id="KW-0812">Transmembrane</keyword>